<proteinExistence type="inferred from homology"/>
<dbReference type="Proteomes" id="UP000490980">
    <property type="component" value="Unassembled WGS sequence"/>
</dbReference>
<keyword evidence="2" id="KW-0663">Pyridoxal phosphate</keyword>
<dbReference type="Gene3D" id="1.10.10.10">
    <property type="entry name" value="Winged helix-like DNA-binding domain superfamily/Winged helix DNA-binding domain"/>
    <property type="match status" value="1"/>
</dbReference>
<dbReference type="PANTHER" id="PTHR46577">
    <property type="entry name" value="HTH-TYPE TRANSCRIPTIONAL REGULATORY PROTEIN GABR"/>
    <property type="match status" value="1"/>
</dbReference>
<dbReference type="GO" id="GO:0003700">
    <property type="term" value="F:DNA-binding transcription factor activity"/>
    <property type="evidence" value="ECO:0007669"/>
    <property type="project" value="InterPro"/>
</dbReference>
<dbReference type="PRINTS" id="PR00035">
    <property type="entry name" value="HTHGNTR"/>
</dbReference>
<comment type="similarity">
    <text evidence="1">In the C-terminal section; belongs to the class-I pyridoxal-phosphate-dependent aminotransferase family.</text>
</comment>
<evidence type="ECO:0000256" key="2">
    <source>
        <dbReference type="ARBA" id="ARBA00022898"/>
    </source>
</evidence>
<keyword evidence="7" id="KW-0808">Transferase</keyword>
<dbReference type="Pfam" id="PF00392">
    <property type="entry name" value="GntR"/>
    <property type="match status" value="1"/>
</dbReference>
<keyword evidence="5" id="KW-0804">Transcription</keyword>
<dbReference type="InterPro" id="IPR036388">
    <property type="entry name" value="WH-like_DNA-bd_sf"/>
</dbReference>
<protein>
    <submittedName>
        <fullName evidence="7">PLP-dependent aminotransferase family protein</fullName>
    </submittedName>
</protein>
<dbReference type="SUPFAM" id="SSF53383">
    <property type="entry name" value="PLP-dependent transferases"/>
    <property type="match status" value="1"/>
</dbReference>
<keyword evidence="4" id="KW-0238">DNA-binding</keyword>
<dbReference type="InterPro" id="IPR000524">
    <property type="entry name" value="Tscrpt_reg_HTH_GntR"/>
</dbReference>
<dbReference type="GO" id="GO:0008483">
    <property type="term" value="F:transaminase activity"/>
    <property type="evidence" value="ECO:0007669"/>
    <property type="project" value="UniProtKB-KW"/>
</dbReference>
<comment type="caution">
    <text evidence="7">The sequence shown here is derived from an EMBL/GenBank/DDBJ whole genome shotgun (WGS) entry which is preliminary data.</text>
</comment>
<accession>A0A7X5U6Q8</accession>
<evidence type="ECO:0000256" key="4">
    <source>
        <dbReference type="ARBA" id="ARBA00023125"/>
    </source>
</evidence>
<dbReference type="InterPro" id="IPR051446">
    <property type="entry name" value="HTH_trans_reg/aminotransferase"/>
</dbReference>
<dbReference type="PROSITE" id="PS50949">
    <property type="entry name" value="HTH_GNTR"/>
    <property type="match status" value="1"/>
</dbReference>
<evidence type="ECO:0000256" key="3">
    <source>
        <dbReference type="ARBA" id="ARBA00023015"/>
    </source>
</evidence>
<feature type="domain" description="HTH gntR-type" evidence="6">
    <location>
        <begin position="27"/>
        <end position="94"/>
    </location>
</feature>
<evidence type="ECO:0000259" key="6">
    <source>
        <dbReference type="PROSITE" id="PS50949"/>
    </source>
</evidence>
<dbReference type="SMART" id="SM00345">
    <property type="entry name" value="HTH_GNTR"/>
    <property type="match status" value="1"/>
</dbReference>
<dbReference type="CDD" id="cd00609">
    <property type="entry name" value="AAT_like"/>
    <property type="match status" value="1"/>
</dbReference>
<dbReference type="CDD" id="cd07377">
    <property type="entry name" value="WHTH_GntR"/>
    <property type="match status" value="1"/>
</dbReference>
<dbReference type="GO" id="GO:0030170">
    <property type="term" value="F:pyridoxal phosphate binding"/>
    <property type="evidence" value="ECO:0007669"/>
    <property type="project" value="InterPro"/>
</dbReference>
<dbReference type="GO" id="GO:0003677">
    <property type="term" value="F:DNA binding"/>
    <property type="evidence" value="ECO:0007669"/>
    <property type="project" value="UniProtKB-KW"/>
</dbReference>
<evidence type="ECO:0000256" key="1">
    <source>
        <dbReference type="ARBA" id="ARBA00005384"/>
    </source>
</evidence>
<dbReference type="SUPFAM" id="SSF46785">
    <property type="entry name" value="Winged helix' DNA-binding domain"/>
    <property type="match status" value="1"/>
</dbReference>
<evidence type="ECO:0000313" key="7">
    <source>
        <dbReference type="EMBL" id="NII04890.1"/>
    </source>
</evidence>
<reference evidence="7 8" key="1">
    <citation type="submission" date="2020-03" db="EMBL/GenBank/DDBJ databases">
        <authorList>
            <person name="Lai Q."/>
        </authorList>
    </citation>
    <scope>NUCLEOTIDE SEQUENCE [LARGE SCALE GENOMIC DNA]</scope>
    <source>
        <strain evidence="7 8">CCUG 25036</strain>
    </source>
</reference>
<dbReference type="InterPro" id="IPR004839">
    <property type="entry name" value="Aminotransferase_I/II_large"/>
</dbReference>
<sequence length="494" mass="52837">MPMPPHADDAAWSDFLAGSPPLRRDGASLQGQLLRHLRAGILDGRLPAGSRLPGSRALADAVGVSRNTVTAVYELLGAEGFIAAGRQGTRVAALPRLRTSPADVRVARAPVLSERAMRIPRRAATADDTLAFRPGVPALDHFPAGTWKRCMDKAMAAHGDTLLGHGDPFGEPALRAAVLRHLTLSRGVRATPEQVVITTGAQEALGLCVRLLADAGDAGWIEDPGYRGAQQAFAAGALDVTACPVDDAGIVIADEAWQARSPKLVYTTPSHQYPLGSVLSAARRLALIEKATSHGTWIIEDDYDSEFRRSGESIGAMQGMLPDAPVLYVGTFSKTLFPALRMGFMILPEALRPVMAPVLAELLRGGRRVEQLALADFIHGGGFGRHLSAMRRLYRQRRDALQEALATQLSVPHRITGGDSGMHLSLHLPAHVPDRRLAFMAREHGMAPEPLSAFASSAHPTCNGLVLGYGNTDASRMKALVRSLATLIERAVTR</sequence>
<keyword evidence="8" id="KW-1185">Reference proteome</keyword>
<dbReference type="RefSeq" id="WP_166945598.1">
    <property type="nucleotide sequence ID" value="NZ_JAARLZ010000001.1"/>
</dbReference>
<evidence type="ECO:0000313" key="8">
    <source>
        <dbReference type="Proteomes" id="UP000490980"/>
    </source>
</evidence>
<dbReference type="AlphaFoldDB" id="A0A7X5U6Q8"/>
<keyword evidence="3" id="KW-0805">Transcription regulation</keyword>
<gene>
    <name evidence="7" type="ORF">HBF25_00660</name>
</gene>
<organism evidence="7 8">
    <name type="scientific">Luteibacter anthropi</name>
    <dbReference type="NCBI Taxonomy" id="564369"/>
    <lineage>
        <taxon>Bacteria</taxon>
        <taxon>Pseudomonadati</taxon>
        <taxon>Pseudomonadota</taxon>
        <taxon>Gammaproteobacteria</taxon>
        <taxon>Lysobacterales</taxon>
        <taxon>Rhodanobacteraceae</taxon>
        <taxon>Luteibacter</taxon>
    </lineage>
</organism>
<dbReference type="PANTHER" id="PTHR46577:SF1">
    <property type="entry name" value="HTH-TYPE TRANSCRIPTIONAL REGULATORY PROTEIN GABR"/>
    <property type="match status" value="1"/>
</dbReference>
<dbReference type="Gene3D" id="3.40.640.10">
    <property type="entry name" value="Type I PLP-dependent aspartate aminotransferase-like (Major domain)"/>
    <property type="match status" value="1"/>
</dbReference>
<dbReference type="InterPro" id="IPR015424">
    <property type="entry name" value="PyrdxlP-dep_Trfase"/>
</dbReference>
<dbReference type="EMBL" id="JAARLZ010000001">
    <property type="protein sequence ID" value="NII04890.1"/>
    <property type="molecule type" value="Genomic_DNA"/>
</dbReference>
<dbReference type="Pfam" id="PF00155">
    <property type="entry name" value="Aminotran_1_2"/>
    <property type="match status" value="1"/>
</dbReference>
<evidence type="ECO:0000256" key="5">
    <source>
        <dbReference type="ARBA" id="ARBA00023163"/>
    </source>
</evidence>
<dbReference type="InterPro" id="IPR036390">
    <property type="entry name" value="WH_DNA-bd_sf"/>
</dbReference>
<dbReference type="InterPro" id="IPR015421">
    <property type="entry name" value="PyrdxlP-dep_Trfase_major"/>
</dbReference>
<name>A0A7X5U6Q8_9GAMM</name>
<keyword evidence="7" id="KW-0032">Aminotransferase</keyword>